<keyword evidence="1" id="KW-0732">Signal</keyword>
<name>A0A1B6I8N6_9HEMI</name>
<dbReference type="AlphaFoldDB" id="A0A1B6I8N6"/>
<evidence type="ECO:0000313" key="2">
    <source>
        <dbReference type="EMBL" id="JAS83301.1"/>
    </source>
</evidence>
<gene>
    <name evidence="2" type="ORF">g.16864</name>
</gene>
<dbReference type="EMBL" id="GECU01024405">
    <property type="protein sequence ID" value="JAS83301.1"/>
    <property type="molecule type" value="Transcribed_RNA"/>
</dbReference>
<feature type="signal peptide" evidence="1">
    <location>
        <begin position="1"/>
        <end position="18"/>
    </location>
</feature>
<proteinExistence type="predicted"/>
<sequence>MFLYVALMMSCAAHSCYSGTPFIRGFPVIIITWLATSFAESSDITANFDGGMGKFNVIHAQSHVDVRRNEELIDDDGMQRLRRFVERATAEMNANKGYDQTENLSLPSAEQYLGRLARLVNHLELVLKRQYDEQTLESVYDRLLMIEKRATDLGLQQNQDYYRDILLRKIDVLKKKISRKLYILTEYNTFHFITWEDQLFTVVENGQNSTMIPFQSGNHIGQSSSVEKLKTLLKKFEEVENVLMGGKIPYSDKITFLDHLNVS</sequence>
<feature type="chain" id="PRO_5008584993" evidence="1">
    <location>
        <begin position="19"/>
        <end position="263"/>
    </location>
</feature>
<protein>
    <submittedName>
        <fullName evidence="2">Uncharacterized protein</fullName>
    </submittedName>
</protein>
<reference evidence="2" key="1">
    <citation type="submission" date="2015-11" db="EMBL/GenBank/DDBJ databases">
        <title>De novo transcriptome assembly of four potential Pierce s Disease insect vectors from Arizona vineyards.</title>
        <authorList>
            <person name="Tassone E.E."/>
        </authorList>
    </citation>
    <scope>NUCLEOTIDE SEQUENCE</scope>
</reference>
<accession>A0A1B6I8N6</accession>
<organism evidence="2">
    <name type="scientific">Homalodisca liturata</name>
    <dbReference type="NCBI Taxonomy" id="320908"/>
    <lineage>
        <taxon>Eukaryota</taxon>
        <taxon>Metazoa</taxon>
        <taxon>Ecdysozoa</taxon>
        <taxon>Arthropoda</taxon>
        <taxon>Hexapoda</taxon>
        <taxon>Insecta</taxon>
        <taxon>Pterygota</taxon>
        <taxon>Neoptera</taxon>
        <taxon>Paraneoptera</taxon>
        <taxon>Hemiptera</taxon>
        <taxon>Auchenorrhyncha</taxon>
        <taxon>Membracoidea</taxon>
        <taxon>Cicadellidae</taxon>
        <taxon>Cicadellinae</taxon>
        <taxon>Proconiini</taxon>
        <taxon>Homalodisca</taxon>
    </lineage>
</organism>
<evidence type="ECO:0000256" key="1">
    <source>
        <dbReference type="SAM" id="SignalP"/>
    </source>
</evidence>